<accession>A0A3Q7EH67</accession>
<protein>
    <recommendedName>
        <fullName evidence="2">DC1 domain-containing protein</fullName>
    </recommendedName>
</protein>
<dbReference type="AlphaFoldDB" id="A0A3Q7EH67"/>
<evidence type="ECO:0000256" key="1">
    <source>
        <dbReference type="ARBA" id="ARBA00022737"/>
    </source>
</evidence>
<dbReference type="Pfam" id="PF03107">
    <property type="entry name" value="C1_2"/>
    <property type="match status" value="2"/>
</dbReference>
<reference evidence="3" key="1">
    <citation type="journal article" date="2012" name="Nature">
        <title>The tomato genome sequence provides insights into fleshy fruit evolution.</title>
        <authorList>
            <consortium name="Tomato Genome Consortium"/>
        </authorList>
    </citation>
    <scope>NUCLEOTIDE SEQUENCE [LARGE SCALE GENOMIC DNA]</scope>
    <source>
        <strain evidence="3">cv. Heinz 1706</strain>
    </source>
</reference>
<dbReference type="EnsemblPlants" id="Solyc01g073880.2.1">
    <property type="protein sequence ID" value="Solyc01g073880.2.1.1"/>
    <property type="gene ID" value="Solyc01g073880.2"/>
</dbReference>
<evidence type="ECO:0000313" key="4">
    <source>
        <dbReference type="Proteomes" id="UP000004994"/>
    </source>
</evidence>
<name>A0A3Q7EH67_SOLLC</name>
<dbReference type="OMA" id="SAYKCTK"/>
<dbReference type="Proteomes" id="UP000004994">
    <property type="component" value="Chromosome 1"/>
</dbReference>
<keyword evidence="4" id="KW-1185">Reference proteome</keyword>
<dbReference type="InParanoid" id="A0A3Q7EH67"/>
<keyword evidence="1" id="KW-0677">Repeat</keyword>
<reference evidence="3" key="2">
    <citation type="submission" date="2019-01" db="UniProtKB">
        <authorList>
            <consortium name="EnsemblPlants"/>
        </authorList>
    </citation>
    <scope>IDENTIFICATION</scope>
    <source>
        <strain evidence="3">cv. Heinz 1706</strain>
    </source>
</reference>
<dbReference type="PANTHER" id="PTHR46288">
    <property type="entry name" value="PHORBOL-ESTER/DAG-TYPE DOMAIN-CONTAINING PROTEIN"/>
    <property type="match status" value="1"/>
</dbReference>
<dbReference type="STRING" id="4081.A0A3Q7EH67"/>
<dbReference type="PaxDb" id="4081-Solyc01g073880.2.1"/>
<feature type="domain" description="DC1" evidence="2">
    <location>
        <begin position="17"/>
        <end position="66"/>
    </location>
</feature>
<evidence type="ECO:0000259" key="2">
    <source>
        <dbReference type="Pfam" id="PF03107"/>
    </source>
</evidence>
<evidence type="ECO:0000313" key="3">
    <source>
        <dbReference type="EnsemblPlants" id="Solyc01g073880.2.1.1"/>
    </source>
</evidence>
<dbReference type="SUPFAM" id="SSF57889">
    <property type="entry name" value="Cysteine-rich domain"/>
    <property type="match status" value="1"/>
</dbReference>
<dbReference type="PANTHER" id="PTHR46288:SF27">
    <property type="entry name" value="CYSTEINE_HISTIDINE-RICH C1 DOMAIN FAMILY PROTEIN"/>
    <property type="match status" value="1"/>
</dbReference>
<organism evidence="3">
    <name type="scientific">Solanum lycopersicum</name>
    <name type="common">Tomato</name>
    <name type="synonym">Lycopersicon esculentum</name>
    <dbReference type="NCBI Taxonomy" id="4081"/>
    <lineage>
        <taxon>Eukaryota</taxon>
        <taxon>Viridiplantae</taxon>
        <taxon>Streptophyta</taxon>
        <taxon>Embryophyta</taxon>
        <taxon>Tracheophyta</taxon>
        <taxon>Spermatophyta</taxon>
        <taxon>Magnoliopsida</taxon>
        <taxon>eudicotyledons</taxon>
        <taxon>Gunneridae</taxon>
        <taxon>Pentapetalae</taxon>
        <taxon>asterids</taxon>
        <taxon>lamiids</taxon>
        <taxon>Solanales</taxon>
        <taxon>Solanaceae</taxon>
        <taxon>Solanoideae</taxon>
        <taxon>Solaneae</taxon>
        <taxon>Solanum</taxon>
        <taxon>Solanum subgen. Lycopersicon</taxon>
    </lineage>
</organism>
<sequence length="198" mass="22528">TNYNQMEIPPTEEFSHFTHRHPLIKISDILDEEDQVICSGCEHDLSSGPAYTCTKLNCNFILHDSCFDLPRQIKHKSHPKHALSLRFFPPYNDGEFTCDACGNSGHAFTFHCDKCKFDLHVECASLPEIEEREDHQHPLTLCYNSSNLFIGKEVEVDVMCYVCKNGVGKSCWFYCCLACKCGAHLDCVSTQEIQVLDI</sequence>
<dbReference type="InterPro" id="IPR046349">
    <property type="entry name" value="C1-like_sf"/>
</dbReference>
<proteinExistence type="predicted"/>
<feature type="domain" description="DC1" evidence="2">
    <location>
        <begin position="76"/>
        <end position="124"/>
    </location>
</feature>
<dbReference type="InterPro" id="IPR004146">
    <property type="entry name" value="DC1"/>
</dbReference>
<dbReference type="Gramene" id="Solyc01g073880.2.1">
    <property type="protein sequence ID" value="Solyc01g073880.2.1.1"/>
    <property type="gene ID" value="Solyc01g073880.2"/>
</dbReference>